<organism evidence="8 9">
    <name type="scientific">Wickerhamiella sorbophila</name>
    <dbReference type="NCBI Taxonomy" id="45607"/>
    <lineage>
        <taxon>Eukaryota</taxon>
        <taxon>Fungi</taxon>
        <taxon>Dikarya</taxon>
        <taxon>Ascomycota</taxon>
        <taxon>Saccharomycotina</taxon>
        <taxon>Dipodascomycetes</taxon>
        <taxon>Dipodascales</taxon>
        <taxon>Trichomonascaceae</taxon>
        <taxon>Wickerhamiella</taxon>
    </lineage>
</organism>
<dbReference type="STRING" id="45607.A0A2T0FDH7"/>
<reference evidence="8 9" key="1">
    <citation type="submission" date="2017-04" db="EMBL/GenBank/DDBJ databases">
        <title>Genome sequencing of [Candida] sorbophila.</title>
        <authorList>
            <person name="Ahn J.O."/>
        </authorList>
    </citation>
    <scope>NUCLEOTIDE SEQUENCE [LARGE SCALE GENOMIC DNA]</scope>
    <source>
        <strain evidence="8 9">DS02</strain>
    </source>
</reference>
<dbReference type="RefSeq" id="XP_024662966.1">
    <property type="nucleotide sequence ID" value="XM_024807198.1"/>
</dbReference>
<dbReference type="Pfam" id="PF03151">
    <property type="entry name" value="TPT"/>
    <property type="match status" value="1"/>
</dbReference>
<comment type="caution">
    <text evidence="8">The sequence shown here is derived from an EMBL/GenBank/DDBJ whole genome shotgun (WGS) entry which is preliminary data.</text>
</comment>
<dbReference type="GO" id="GO:0016020">
    <property type="term" value="C:membrane"/>
    <property type="evidence" value="ECO:0007669"/>
    <property type="project" value="UniProtKB-SubCell"/>
</dbReference>
<evidence type="ECO:0000313" key="8">
    <source>
        <dbReference type="EMBL" id="PRT53020.1"/>
    </source>
</evidence>
<dbReference type="AlphaFoldDB" id="A0A2T0FDH7"/>
<evidence type="ECO:0000256" key="2">
    <source>
        <dbReference type="ARBA" id="ARBA00022692"/>
    </source>
</evidence>
<feature type="transmembrane region" description="Helical" evidence="5">
    <location>
        <begin position="258"/>
        <end position="275"/>
    </location>
</feature>
<gene>
    <name evidence="8" type="ORF">B9G98_00640</name>
</gene>
<sequence>MAKSLRAKNVQKNKTVKRATSFGDVAKARAERIAEKLEENARKQQIELPTDQMDVEKKISTAALPDADLPSQLSELGLRIESMEEPIHRASQSFSRDERVIFDEEEDFELPTRSGDGYALVGDDTLEKPPPFNFRAAITYGLLWYIFSVAISVYNKWMFSPRGLNFPFPVITTGMHQGVQIVLAYLTTLALGINHDLLPLSAYATKVLPCVMASAGDIGMGNLSLKFVSLSFYTMVKSSSLGFVLVFSILFGLEFASWRLGGIVGLLTIGVAMMVRGETKFHLTGFLLVLSAACSSGLRWAVTKILLSSHMGNTKPHPVRTIMLLAPGMGLILIVWGLIQEGPREFANAEIWNTHSKFIAVLYLLFPGVLAFCMTWSEFELLNVTGALTLAIAGVLKEMVTIFVSVLVFHDKLTLINVAGLLVSIVAIGFYHQYRLTLVR</sequence>
<feature type="domain" description="Sugar phosphate transporter" evidence="6">
    <location>
        <begin position="140"/>
        <end position="431"/>
    </location>
</feature>
<comment type="subcellular location">
    <subcellularLocation>
        <location evidence="1">Membrane</location>
        <topology evidence="1">Multi-pass membrane protein</topology>
    </subcellularLocation>
</comment>
<protein>
    <submittedName>
        <fullName evidence="8">Putative transporter C22E12.01</fullName>
    </submittedName>
</protein>
<keyword evidence="3 5" id="KW-1133">Transmembrane helix</keyword>
<evidence type="ECO:0000256" key="3">
    <source>
        <dbReference type="ARBA" id="ARBA00022989"/>
    </source>
</evidence>
<proteinExistence type="predicted"/>
<dbReference type="EMBL" id="NDIQ01000001">
    <property type="protein sequence ID" value="PRT53020.1"/>
    <property type="molecule type" value="Genomic_DNA"/>
</dbReference>
<feature type="transmembrane region" description="Helical" evidence="5">
    <location>
        <begin position="137"/>
        <end position="154"/>
    </location>
</feature>
<dbReference type="InterPro" id="IPR004853">
    <property type="entry name" value="Sugar_P_trans_dom"/>
</dbReference>
<evidence type="ECO:0000256" key="1">
    <source>
        <dbReference type="ARBA" id="ARBA00004141"/>
    </source>
</evidence>
<feature type="transmembrane region" description="Helical" evidence="5">
    <location>
        <begin position="230"/>
        <end position="251"/>
    </location>
</feature>
<keyword evidence="4 5" id="KW-0472">Membrane</keyword>
<evidence type="ECO:0000256" key="4">
    <source>
        <dbReference type="ARBA" id="ARBA00023136"/>
    </source>
</evidence>
<feature type="transmembrane region" description="Helical" evidence="5">
    <location>
        <begin position="359"/>
        <end position="376"/>
    </location>
</feature>
<feature type="transmembrane region" description="Helical" evidence="5">
    <location>
        <begin position="415"/>
        <end position="434"/>
    </location>
</feature>
<evidence type="ECO:0000259" key="6">
    <source>
        <dbReference type="Pfam" id="PF03151"/>
    </source>
</evidence>
<dbReference type="Pfam" id="PF10338">
    <property type="entry name" value="YBL028C_N"/>
    <property type="match status" value="1"/>
</dbReference>
<dbReference type="InterPro" id="IPR050186">
    <property type="entry name" value="TPT_transporter"/>
</dbReference>
<dbReference type="Proteomes" id="UP000238350">
    <property type="component" value="Unassembled WGS sequence"/>
</dbReference>
<keyword evidence="2 5" id="KW-0812">Transmembrane</keyword>
<feature type="transmembrane region" description="Helical" evidence="5">
    <location>
        <begin position="322"/>
        <end position="339"/>
    </location>
</feature>
<dbReference type="OrthoDB" id="18894at2759"/>
<feature type="domain" description="DUF2423" evidence="7">
    <location>
        <begin position="1"/>
        <end position="44"/>
    </location>
</feature>
<keyword evidence="9" id="KW-1185">Reference proteome</keyword>
<dbReference type="PANTHER" id="PTHR11132">
    <property type="entry name" value="SOLUTE CARRIER FAMILY 35"/>
    <property type="match status" value="1"/>
</dbReference>
<dbReference type="InterPro" id="IPR019434">
    <property type="entry name" value="DUF2423"/>
</dbReference>
<name>A0A2T0FDH7_9ASCO</name>
<evidence type="ECO:0000256" key="5">
    <source>
        <dbReference type="SAM" id="Phobius"/>
    </source>
</evidence>
<evidence type="ECO:0000313" key="9">
    <source>
        <dbReference type="Proteomes" id="UP000238350"/>
    </source>
</evidence>
<accession>A0A2T0FDH7</accession>
<evidence type="ECO:0000259" key="7">
    <source>
        <dbReference type="Pfam" id="PF10338"/>
    </source>
</evidence>
<dbReference type="GeneID" id="36514389"/>
<feature type="transmembrane region" description="Helical" evidence="5">
    <location>
        <begin position="388"/>
        <end position="409"/>
    </location>
</feature>
<feature type="transmembrane region" description="Helical" evidence="5">
    <location>
        <begin position="281"/>
        <end position="302"/>
    </location>
</feature>